<dbReference type="PANTHER" id="PTHR43103:SF6">
    <property type="entry name" value="PUTATIVE-RELATED"/>
    <property type="match status" value="1"/>
</dbReference>
<dbReference type="Proteomes" id="UP001316184">
    <property type="component" value="Chromosome"/>
</dbReference>
<evidence type="ECO:0000313" key="2">
    <source>
        <dbReference type="EMBL" id="UUP15418.1"/>
    </source>
</evidence>
<dbReference type="PANTHER" id="PTHR43103">
    <property type="entry name" value="NUCLEOSIDE-DIPHOSPHATE-SUGAR EPIMERASE"/>
    <property type="match status" value="1"/>
</dbReference>
<dbReference type="InterPro" id="IPR001509">
    <property type="entry name" value="Epimerase_deHydtase"/>
</dbReference>
<dbReference type="Gene3D" id="3.40.50.720">
    <property type="entry name" value="NAD(P)-binding Rossmann-like Domain"/>
    <property type="match status" value="1"/>
</dbReference>
<dbReference type="Pfam" id="PF01370">
    <property type="entry name" value="Epimerase"/>
    <property type="match status" value="1"/>
</dbReference>
<dbReference type="SUPFAM" id="SSF51735">
    <property type="entry name" value="NAD(P)-binding Rossmann-fold domains"/>
    <property type="match status" value="1"/>
</dbReference>
<reference evidence="2 3" key="1">
    <citation type="submission" date="2022-08" db="EMBL/GenBank/DDBJ databases">
        <title>novel species in genus Aeromicrobium.</title>
        <authorList>
            <person name="Ye L."/>
        </authorList>
    </citation>
    <scope>NUCLEOTIDE SEQUENCE [LARGE SCALE GENOMIC DNA]</scope>
    <source>
        <strain evidence="3">zg-Y1379</strain>
    </source>
</reference>
<proteinExistence type="predicted"/>
<keyword evidence="3" id="KW-1185">Reference proteome</keyword>
<dbReference type="EMBL" id="CP102173">
    <property type="protein sequence ID" value="UUP15418.1"/>
    <property type="molecule type" value="Genomic_DNA"/>
</dbReference>
<dbReference type="InterPro" id="IPR036291">
    <property type="entry name" value="NAD(P)-bd_dom_sf"/>
</dbReference>
<gene>
    <name evidence="2" type="ORF">NQV15_08920</name>
</gene>
<feature type="domain" description="NAD-dependent epimerase/dehydratase" evidence="1">
    <location>
        <begin position="113"/>
        <end position="346"/>
    </location>
</feature>
<name>A0ABY5MFB5_9ACTN</name>
<sequence>MMLAPLVAVGSAKVIPALAGEDVMAVEAIAVSTDAEDGTSIEPAIVAVARATSIAVRRLRTTRLRNDIFDPPRLWGERDSGRRCCKGTTDTQPPGPEPVVCRPVVRYWGMRIFFTGGSGKAGKHVVAHLAEQGHQVTNIDLVALGHPGVADLRVDLTDAGETYSALAGLATLEELDLPEKPTYDAVVHFAAVPRIGLTSDTATYAANVLSTYNVLEAATRLGVNKIVFASSETTYGICFAQGDRRPDYVPIDEEHPTVPEDAYAMSKVAGEVTARSFQARTGTDIYGLRINNVIEPHEYAEIFPAFLHDPALRRRNVFAYIDARDLGQMVQRCLETDGLGYEVFNVANADMSVAATTGEILDRFYDGVPVRREMGRDETFYAIDKARDLLGFEPHHSWRDVLADPATVG</sequence>
<evidence type="ECO:0000313" key="3">
    <source>
        <dbReference type="Proteomes" id="UP001316184"/>
    </source>
</evidence>
<organism evidence="2 3">
    <name type="scientific">Aeromicrobium wangtongii</name>
    <dbReference type="NCBI Taxonomy" id="2969247"/>
    <lineage>
        <taxon>Bacteria</taxon>
        <taxon>Bacillati</taxon>
        <taxon>Actinomycetota</taxon>
        <taxon>Actinomycetes</taxon>
        <taxon>Propionibacteriales</taxon>
        <taxon>Nocardioidaceae</taxon>
        <taxon>Aeromicrobium</taxon>
    </lineage>
</organism>
<protein>
    <submittedName>
        <fullName evidence="2">NAD(P)-dependent oxidoreductase</fullName>
    </submittedName>
</protein>
<accession>A0ABY5MFB5</accession>
<dbReference type="RefSeq" id="WP_257125116.1">
    <property type="nucleotide sequence ID" value="NZ_CP102173.1"/>
</dbReference>
<evidence type="ECO:0000259" key="1">
    <source>
        <dbReference type="Pfam" id="PF01370"/>
    </source>
</evidence>